<evidence type="ECO:0000259" key="13">
    <source>
        <dbReference type="PROSITE" id="PS50857"/>
    </source>
</evidence>
<dbReference type="SUPFAM" id="SSF49503">
    <property type="entry name" value="Cupredoxins"/>
    <property type="match status" value="1"/>
</dbReference>
<sequence>MMTIGDPCGRMRRSKAATSGSSVCVSALMLAGCSGDTHLSFLDPQGPVASGQRWHFVESLAVLLVFVAIPVFVLTAWFLWRYRYGAKSSRYTPKWNYSALLEIASWAGPVVIVVLLGIIVWRATHALDPYKPLASDQPALRLQIIGYDWKWLFIYPDQGIASIGVLALPVGRPVAIQLTSATVMQSLHIPALGSQIYAMGGMVTQLHLQADRPGRSLGENNMYNGNGFHQQRFSAVAMTPERFSAWVDEVHLHGIALNDQSLKHISQRSTRAELIAALSQPGASDGNIYFKGATDALFSTVVKATKSGTPVAPASVRQEFANRAPLAARKPTESATDKVQ</sequence>
<evidence type="ECO:0000256" key="10">
    <source>
        <dbReference type="ARBA" id="ARBA00023002"/>
    </source>
</evidence>
<evidence type="ECO:0000256" key="3">
    <source>
        <dbReference type="ARBA" id="ARBA00022448"/>
    </source>
</evidence>
<keyword evidence="6 12" id="KW-0812">Transmembrane</keyword>
<keyword evidence="9 12" id="KW-1133">Transmembrane helix</keyword>
<dbReference type="PROSITE" id="PS50999">
    <property type="entry name" value="COX2_TM"/>
    <property type="match status" value="1"/>
</dbReference>
<accession>A0A7C9KYI0</accession>
<organism evidence="15 16">
    <name type="scientific">Sulfuriferula multivorans</name>
    <dbReference type="NCBI Taxonomy" id="1559896"/>
    <lineage>
        <taxon>Bacteria</taxon>
        <taxon>Pseudomonadati</taxon>
        <taxon>Pseudomonadota</taxon>
        <taxon>Betaproteobacteria</taxon>
        <taxon>Nitrosomonadales</taxon>
        <taxon>Sulfuricellaceae</taxon>
        <taxon>Sulfuriferula</taxon>
    </lineage>
</organism>
<keyword evidence="10" id="KW-0560">Oxidoreductase</keyword>
<evidence type="ECO:0000256" key="2">
    <source>
        <dbReference type="ARBA" id="ARBA00007866"/>
    </source>
</evidence>
<evidence type="ECO:0000256" key="7">
    <source>
        <dbReference type="ARBA" id="ARBA00022729"/>
    </source>
</evidence>
<feature type="transmembrane region" description="Helical" evidence="12">
    <location>
        <begin position="59"/>
        <end position="80"/>
    </location>
</feature>
<dbReference type="GO" id="GO:0005507">
    <property type="term" value="F:copper ion binding"/>
    <property type="evidence" value="ECO:0007669"/>
    <property type="project" value="InterPro"/>
</dbReference>
<dbReference type="InterPro" id="IPR011759">
    <property type="entry name" value="Cyt_c_oxidase_su2_TM_dom"/>
</dbReference>
<comment type="similarity">
    <text evidence="2">Belongs to the cytochrome c oxidase subunit 2 family.</text>
</comment>
<dbReference type="InterPro" id="IPR045187">
    <property type="entry name" value="CcO_II"/>
</dbReference>
<dbReference type="PANTHER" id="PTHR22888">
    <property type="entry name" value="CYTOCHROME C OXIDASE, SUBUNIT II"/>
    <property type="match status" value="1"/>
</dbReference>
<evidence type="ECO:0000313" key="15">
    <source>
        <dbReference type="EMBL" id="NDP48330.1"/>
    </source>
</evidence>
<dbReference type="SUPFAM" id="SSF81464">
    <property type="entry name" value="Cytochrome c oxidase subunit II-like, transmembrane region"/>
    <property type="match status" value="1"/>
</dbReference>
<gene>
    <name evidence="15" type="ORF">GZ085_08045</name>
</gene>
<dbReference type="Gene3D" id="1.10.287.90">
    <property type="match status" value="1"/>
</dbReference>
<dbReference type="InterPro" id="IPR008972">
    <property type="entry name" value="Cupredoxin"/>
</dbReference>
<evidence type="ECO:0000256" key="1">
    <source>
        <dbReference type="ARBA" id="ARBA00004651"/>
    </source>
</evidence>
<evidence type="ECO:0000259" key="14">
    <source>
        <dbReference type="PROSITE" id="PS50999"/>
    </source>
</evidence>
<evidence type="ECO:0000256" key="9">
    <source>
        <dbReference type="ARBA" id="ARBA00022989"/>
    </source>
</evidence>
<dbReference type="GO" id="GO:0016491">
    <property type="term" value="F:oxidoreductase activity"/>
    <property type="evidence" value="ECO:0007669"/>
    <property type="project" value="UniProtKB-KW"/>
</dbReference>
<evidence type="ECO:0000256" key="11">
    <source>
        <dbReference type="ARBA" id="ARBA00023136"/>
    </source>
</evidence>
<dbReference type="InterPro" id="IPR036257">
    <property type="entry name" value="Cyt_c_oxidase_su2_TM_sf"/>
</dbReference>
<reference evidence="15 16" key="1">
    <citation type="submission" date="2019-09" db="EMBL/GenBank/DDBJ databases">
        <title>H2 Metabolism Revealed by Metagenomic Analysis in Subglacial Sediment of East Antarctica.</title>
        <authorList>
            <person name="Yang Z."/>
            <person name="Zhang Y."/>
            <person name="Lv Y."/>
            <person name="Yan W."/>
            <person name="Xiao X."/>
            <person name="Sun B."/>
            <person name="Ma H."/>
        </authorList>
    </citation>
    <scope>NUCLEOTIDE SEQUENCE [LARGE SCALE GENOMIC DNA]</scope>
    <source>
        <strain evidence="15">Bin2_2</strain>
    </source>
</reference>
<dbReference type="CDD" id="cd04212">
    <property type="entry name" value="CuRO_UO_II"/>
    <property type="match status" value="1"/>
</dbReference>
<evidence type="ECO:0000256" key="12">
    <source>
        <dbReference type="SAM" id="Phobius"/>
    </source>
</evidence>
<evidence type="ECO:0000256" key="6">
    <source>
        <dbReference type="ARBA" id="ARBA00022692"/>
    </source>
</evidence>
<name>A0A7C9KYI0_9PROT</name>
<protein>
    <submittedName>
        <fullName evidence="15">Cytochrome ubiquinol oxidase subunit II</fullName>
    </submittedName>
</protein>
<dbReference type="GO" id="GO:0004129">
    <property type="term" value="F:cytochrome-c oxidase activity"/>
    <property type="evidence" value="ECO:0007669"/>
    <property type="project" value="InterPro"/>
</dbReference>
<comment type="subcellular location">
    <subcellularLocation>
        <location evidence="1">Cell membrane</location>
        <topology evidence="1">Multi-pass membrane protein</topology>
    </subcellularLocation>
</comment>
<dbReference type="InterPro" id="IPR002429">
    <property type="entry name" value="CcO_II-like_C"/>
</dbReference>
<dbReference type="Gene3D" id="2.60.40.420">
    <property type="entry name" value="Cupredoxins - blue copper proteins"/>
    <property type="match status" value="1"/>
</dbReference>
<keyword evidence="5" id="KW-0679">Respiratory chain</keyword>
<dbReference type="Pfam" id="PF00116">
    <property type="entry name" value="COX2"/>
    <property type="match status" value="1"/>
</dbReference>
<dbReference type="PANTHER" id="PTHR22888:SF18">
    <property type="entry name" value="CYTOCHROME BO(3) UBIQUINOL OXIDASE SUBUNIT 2"/>
    <property type="match status" value="1"/>
</dbReference>
<keyword evidence="8" id="KW-0249">Electron transport</keyword>
<evidence type="ECO:0000256" key="8">
    <source>
        <dbReference type="ARBA" id="ARBA00022982"/>
    </source>
</evidence>
<dbReference type="InterPro" id="IPR034227">
    <property type="entry name" value="CuRO_UO_II"/>
</dbReference>
<keyword evidence="4" id="KW-1003">Cell membrane</keyword>
<dbReference type="PROSITE" id="PS50857">
    <property type="entry name" value="COX2_CUA"/>
    <property type="match status" value="1"/>
</dbReference>
<dbReference type="EMBL" id="JAAFGW010000104">
    <property type="protein sequence ID" value="NDP48330.1"/>
    <property type="molecule type" value="Genomic_DNA"/>
</dbReference>
<comment type="caution">
    <text evidence="15">The sequence shown here is derived from an EMBL/GenBank/DDBJ whole genome shotgun (WGS) entry which is preliminary data.</text>
</comment>
<feature type="transmembrane region" description="Helical" evidence="12">
    <location>
        <begin position="100"/>
        <end position="121"/>
    </location>
</feature>
<dbReference type="AlphaFoldDB" id="A0A7C9KYI0"/>
<keyword evidence="7" id="KW-0732">Signal</keyword>
<proteinExistence type="inferred from homology"/>
<keyword evidence="3" id="KW-0813">Transport</keyword>
<dbReference type="Proteomes" id="UP000483432">
    <property type="component" value="Unassembled WGS sequence"/>
</dbReference>
<keyword evidence="11 12" id="KW-0472">Membrane</keyword>
<feature type="domain" description="Cytochrome oxidase subunit II copper A binding" evidence="13">
    <location>
        <begin position="137"/>
        <end position="249"/>
    </location>
</feature>
<feature type="domain" description="Cytochrome oxidase subunit II transmembrane region profile" evidence="14">
    <location>
        <begin position="33"/>
        <end position="131"/>
    </location>
</feature>
<evidence type="ECO:0000256" key="4">
    <source>
        <dbReference type="ARBA" id="ARBA00022475"/>
    </source>
</evidence>
<evidence type="ECO:0000256" key="5">
    <source>
        <dbReference type="ARBA" id="ARBA00022660"/>
    </source>
</evidence>
<dbReference type="GO" id="GO:0042773">
    <property type="term" value="P:ATP synthesis coupled electron transport"/>
    <property type="evidence" value="ECO:0007669"/>
    <property type="project" value="TreeGrafter"/>
</dbReference>
<dbReference type="GO" id="GO:0005886">
    <property type="term" value="C:plasma membrane"/>
    <property type="evidence" value="ECO:0007669"/>
    <property type="project" value="UniProtKB-SubCell"/>
</dbReference>
<evidence type="ECO:0000313" key="16">
    <source>
        <dbReference type="Proteomes" id="UP000483432"/>
    </source>
</evidence>